<feature type="domain" description="Protein kinase" evidence="2">
    <location>
        <begin position="191"/>
        <end position="477"/>
    </location>
</feature>
<sequence>MPPKKSGKEGAEQSAATDSRKSDTPRKRKTLLTSKGATKKWTTRNVDQVETSKSRQRSIPSNKQVMLIRRYRKPLVEQRKENLAKRPQPVVKKNDTLDAGSNSSIPTTTTTERSNPSLSLPIKAQCKKPQSPKKAKATCQNIEKENQKEEPHEQKMDINDNECSGEEADKCSSRTALMKAVGDRLIINGKKYNIKGTIEGDYGWVDIRMDNNPKAFWETYRFETDDAKLKRIKTEAMIFALGAAYSRNHILRMLKKGNDKHLGIKFVITDSLWMTLSEIQHTKFNGMFPKEIALRLCFETFQCISDIHRVGFVHRDVKPSAFAFGREPNQKKMFISNFGLARRYRRHDMTVIEPRPKVPFMGSVKYASRSTHMRMERMIRDDLESWLYVCLEIIEPEVLPWRTMTDRDNALAEKKIFMSFEGFPAAMKKYSQISMEFCSLVRYIDSLEYSTIPKTSTIKMLLQGAMESANLKVNGFLWDWEKIEADMKKSPSDNKEPKIPSPRLKEKEEVEEFDAAEPGEKTERILIGAIMQNCPSPSAARDSVPSPNAMKSTKAEGTETGSVCSVTEVSASCDDTDDKSANNN</sequence>
<evidence type="ECO:0000256" key="1">
    <source>
        <dbReference type="SAM" id="MobiDB-lite"/>
    </source>
</evidence>
<feature type="compositionally biased region" description="Polar residues" evidence="1">
    <location>
        <begin position="43"/>
        <end position="64"/>
    </location>
</feature>
<dbReference type="InterPro" id="IPR011009">
    <property type="entry name" value="Kinase-like_dom_sf"/>
</dbReference>
<dbReference type="GO" id="GO:0004672">
    <property type="term" value="F:protein kinase activity"/>
    <property type="evidence" value="ECO:0007669"/>
    <property type="project" value="InterPro"/>
</dbReference>
<proteinExistence type="predicted"/>
<protein>
    <recommendedName>
        <fullName evidence="2">Protein kinase domain-containing protein</fullName>
    </recommendedName>
</protein>
<reference evidence="3" key="1">
    <citation type="submission" date="2023-06" db="EMBL/GenBank/DDBJ databases">
        <title>Genomic analysis of the entomopathogenic nematode Steinernema hermaphroditum.</title>
        <authorList>
            <person name="Schwarz E.M."/>
            <person name="Heppert J.K."/>
            <person name="Baniya A."/>
            <person name="Schwartz H.T."/>
            <person name="Tan C.-H."/>
            <person name="Antoshechkin I."/>
            <person name="Sternberg P.W."/>
            <person name="Goodrich-Blair H."/>
            <person name="Dillman A.R."/>
        </authorList>
    </citation>
    <scope>NUCLEOTIDE SEQUENCE</scope>
    <source>
        <strain evidence="3">PS9179</strain>
        <tissue evidence="3">Whole animal</tissue>
    </source>
</reference>
<feature type="region of interest" description="Disordered" evidence="1">
    <location>
        <begin position="534"/>
        <end position="584"/>
    </location>
</feature>
<dbReference type="Proteomes" id="UP001175271">
    <property type="component" value="Unassembled WGS sequence"/>
</dbReference>
<dbReference type="PANTHER" id="PTHR11909">
    <property type="entry name" value="CASEIN KINASE-RELATED"/>
    <property type="match status" value="1"/>
</dbReference>
<feature type="compositionally biased region" description="Basic and acidic residues" evidence="1">
    <location>
        <begin position="142"/>
        <end position="158"/>
    </location>
</feature>
<organism evidence="3 4">
    <name type="scientific">Steinernema hermaphroditum</name>
    <dbReference type="NCBI Taxonomy" id="289476"/>
    <lineage>
        <taxon>Eukaryota</taxon>
        <taxon>Metazoa</taxon>
        <taxon>Ecdysozoa</taxon>
        <taxon>Nematoda</taxon>
        <taxon>Chromadorea</taxon>
        <taxon>Rhabditida</taxon>
        <taxon>Tylenchina</taxon>
        <taxon>Panagrolaimomorpha</taxon>
        <taxon>Strongyloidoidea</taxon>
        <taxon>Steinernematidae</taxon>
        <taxon>Steinernema</taxon>
    </lineage>
</organism>
<evidence type="ECO:0000313" key="3">
    <source>
        <dbReference type="EMBL" id="KAK0424054.1"/>
    </source>
</evidence>
<evidence type="ECO:0000259" key="2">
    <source>
        <dbReference type="PROSITE" id="PS50011"/>
    </source>
</evidence>
<name>A0AA39M855_9BILA</name>
<gene>
    <name evidence="3" type="ORF">QR680_008474</name>
</gene>
<dbReference type="SMART" id="SM00220">
    <property type="entry name" value="S_TKc"/>
    <property type="match status" value="1"/>
</dbReference>
<feature type="compositionally biased region" description="Basic and acidic residues" evidence="1">
    <location>
        <begin position="1"/>
        <end position="11"/>
    </location>
</feature>
<dbReference type="GO" id="GO:0005524">
    <property type="term" value="F:ATP binding"/>
    <property type="evidence" value="ECO:0007669"/>
    <property type="project" value="InterPro"/>
</dbReference>
<dbReference type="AlphaFoldDB" id="A0AA39M855"/>
<feature type="compositionally biased region" description="Basic and acidic residues" evidence="1">
    <location>
        <begin position="487"/>
        <end position="508"/>
    </location>
</feature>
<keyword evidence="4" id="KW-1185">Reference proteome</keyword>
<accession>A0AA39M855</accession>
<feature type="compositionally biased region" description="Polar residues" evidence="1">
    <location>
        <begin position="99"/>
        <end position="118"/>
    </location>
</feature>
<comment type="caution">
    <text evidence="3">The sequence shown here is derived from an EMBL/GenBank/DDBJ whole genome shotgun (WGS) entry which is preliminary data.</text>
</comment>
<dbReference type="InterPro" id="IPR050235">
    <property type="entry name" value="CK1_Ser-Thr_kinase"/>
</dbReference>
<dbReference type="SUPFAM" id="SSF56112">
    <property type="entry name" value="Protein kinase-like (PK-like)"/>
    <property type="match status" value="1"/>
</dbReference>
<feature type="compositionally biased region" description="Basic and acidic residues" evidence="1">
    <location>
        <begin position="74"/>
        <end position="84"/>
    </location>
</feature>
<feature type="compositionally biased region" description="Polar residues" evidence="1">
    <location>
        <begin position="559"/>
        <end position="570"/>
    </location>
</feature>
<dbReference type="EMBL" id="JAUCMV010000001">
    <property type="protein sequence ID" value="KAK0424054.1"/>
    <property type="molecule type" value="Genomic_DNA"/>
</dbReference>
<evidence type="ECO:0000313" key="4">
    <source>
        <dbReference type="Proteomes" id="UP001175271"/>
    </source>
</evidence>
<dbReference type="PROSITE" id="PS50011">
    <property type="entry name" value="PROTEIN_KINASE_DOM"/>
    <property type="match status" value="1"/>
</dbReference>
<dbReference type="InterPro" id="IPR000719">
    <property type="entry name" value="Prot_kinase_dom"/>
</dbReference>
<dbReference type="Gene3D" id="1.10.510.10">
    <property type="entry name" value="Transferase(Phosphotransferase) domain 1"/>
    <property type="match status" value="1"/>
</dbReference>
<feature type="region of interest" description="Disordered" evidence="1">
    <location>
        <begin position="487"/>
        <end position="518"/>
    </location>
</feature>
<feature type="region of interest" description="Disordered" evidence="1">
    <location>
        <begin position="1"/>
        <end position="164"/>
    </location>
</feature>